<reference evidence="2 3" key="1">
    <citation type="journal article" date="2021" name="bioRxiv">
        <title>Chromosome-scale and haplotype-resolved genome assembly of a tetraploid potato cultivar.</title>
        <authorList>
            <person name="Sun H."/>
            <person name="Jiao W.-B."/>
            <person name="Krause K."/>
            <person name="Campoy J.A."/>
            <person name="Goel M."/>
            <person name="Folz-Donahue K."/>
            <person name="Kukat C."/>
            <person name="Huettel B."/>
            <person name="Schneeberger K."/>
        </authorList>
    </citation>
    <scope>NUCLEOTIDE SEQUENCE [LARGE SCALE GENOMIC DNA]</scope>
    <source>
        <strain evidence="2">SolTubOtavaFocal</strain>
        <tissue evidence="2">Leaves</tissue>
    </source>
</reference>
<evidence type="ECO:0000313" key="3">
    <source>
        <dbReference type="Proteomes" id="UP000826656"/>
    </source>
</evidence>
<gene>
    <name evidence="2" type="ORF">KY290_027560</name>
</gene>
<evidence type="ECO:0000256" key="1">
    <source>
        <dbReference type="SAM" id="MobiDB-lite"/>
    </source>
</evidence>
<comment type="caution">
    <text evidence="2">The sequence shown here is derived from an EMBL/GenBank/DDBJ whole genome shotgun (WGS) entry which is preliminary data.</text>
</comment>
<evidence type="ECO:0000313" key="2">
    <source>
        <dbReference type="EMBL" id="KAH0748328.1"/>
    </source>
</evidence>
<sequence length="186" mass="21096">MYERLFEGDLPDGKSPESNILAAAEELVVIQSLASLSGDVQPTLLEQKLRSPEQVLHSVQPVFDQTPKSFDVDNEEEEEEETPLVWRRKGVRGANDVSVVIPDLEVVNNVHEANHVNEPTESEKKRKRKGKGKMVDSQTIGEGKRRYVNKNKSQKLMGDALATNEVQTERNQRFRRNGHMHVEEPT</sequence>
<organism evidence="2 3">
    <name type="scientific">Solanum tuberosum</name>
    <name type="common">Potato</name>
    <dbReference type="NCBI Taxonomy" id="4113"/>
    <lineage>
        <taxon>Eukaryota</taxon>
        <taxon>Viridiplantae</taxon>
        <taxon>Streptophyta</taxon>
        <taxon>Embryophyta</taxon>
        <taxon>Tracheophyta</taxon>
        <taxon>Spermatophyta</taxon>
        <taxon>Magnoliopsida</taxon>
        <taxon>eudicotyledons</taxon>
        <taxon>Gunneridae</taxon>
        <taxon>Pentapetalae</taxon>
        <taxon>asterids</taxon>
        <taxon>lamiids</taxon>
        <taxon>Solanales</taxon>
        <taxon>Solanaceae</taxon>
        <taxon>Solanoideae</taxon>
        <taxon>Solaneae</taxon>
        <taxon>Solanum</taxon>
    </lineage>
</organism>
<feature type="compositionally biased region" description="Acidic residues" evidence="1">
    <location>
        <begin position="72"/>
        <end position="82"/>
    </location>
</feature>
<dbReference type="Proteomes" id="UP000826656">
    <property type="component" value="Unassembled WGS sequence"/>
</dbReference>
<feature type="region of interest" description="Disordered" evidence="1">
    <location>
        <begin position="56"/>
        <end position="84"/>
    </location>
</feature>
<feature type="region of interest" description="Disordered" evidence="1">
    <location>
        <begin position="113"/>
        <end position="186"/>
    </location>
</feature>
<accession>A0ABQ7UH73</accession>
<dbReference type="EMBL" id="JAIVGD010000019">
    <property type="protein sequence ID" value="KAH0748328.1"/>
    <property type="molecule type" value="Genomic_DNA"/>
</dbReference>
<name>A0ABQ7UH73_SOLTU</name>
<protein>
    <submittedName>
        <fullName evidence="2">Uncharacterized protein</fullName>
    </submittedName>
</protein>
<proteinExistence type="predicted"/>
<keyword evidence="3" id="KW-1185">Reference proteome</keyword>